<protein>
    <submittedName>
        <fullName evidence="3">Uncharacterized protein</fullName>
    </submittedName>
</protein>
<evidence type="ECO:0000256" key="1">
    <source>
        <dbReference type="SAM" id="MobiDB-lite"/>
    </source>
</evidence>
<gene>
    <name evidence="3" type="ORF">ACHHYP_15405</name>
</gene>
<keyword evidence="2" id="KW-0472">Membrane</keyword>
<dbReference type="OrthoDB" id="75621at2759"/>
<proteinExistence type="predicted"/>
<accession>A0A1V9ZEU6</accession>
<keyword evidence="2" id="KW-1133">Transmembrane helix</keyword>
<feature type="region of interest" description="Disordered" evidence="1">
    <location>
        <begin position="116"/>
        <end position="144"/>
    </location>
</feature>
<dbReference type="AlphaFoldDB" id="A0A1V9ZEU6"/>
<evidence type="ECO:0000313" key="4">
    <source>
        <dbReference type="Proteomes" id="UP000243579"/>
    </source>
</evidence>
<name>A0A1V9ZEU6_ACHHY</name>
<dbReference type="Proteomes" id="UP000243579">
    <property type="component" value="Unassembled WGS sequence"/>
</dbReference>
<feature type="compositionally biased region" description="Basic residues" evidence="1">
    <location>
        <begin position="135"/>
        <end position="144"/>
    </location>
</feature>
<keyword evidence="2" id="KW-0812">Transmembrane</keyword>
<evidence type="ECO:0000256" key="2">
    <source>
        <dbReference type="SAM" id="Phobius"/>
    </source>
</evidence>
<dbReference type="EMBL" id="JNBR01000141">
    <property type="protein sequence ID" value="OQR96535.1"/>
    <property type="molecule type" value="Genomic_DNA"/>
</dbReference>
<evidence type="ECO:0000313" key="3">
    <source>
        <dbReference type="EMBL" id="OQR96535.1"/>
    </source>
</evidence>
<feature type="transmembrane region" description="Helical" evidence="2">
    <location>
        <begin position="20"/>
        <end position="42"/>
    </location>
</feature>
<comment type="caution">
    <text evidence="3">The sequence shown here is derived from an EMBL/GenBank/DDBJ whole genome shotgun (WGS) entry which is preliminary data.</text>
</comment>
<sequence>MTTWDDVQARVRAQAEELPVWALASIAAGTAAVLLLLLCMLCRCCCCGPARKSQYEAISKDLEMEEKEFALARTLSDDEDDELYRLEAPLTVEEFNEDEMQQLEMLDAYRKKLQRQDSAVSSDAPLSPTAATTSHRTKTKSSED</sequence>
<organism evidence="3 4">
    <name type="scientific">Achlya hypogyna</name>
    <name type="common">Oomycete</name>
    <name type="synonym">Protoachlya hypogyna</name>
    <dbReference type="NCBI Taxonomy" id="1202772"/>
    <lineage>
        <taxon>Eukaryota</taxon>
        <taxon>Sar</taxon>
        <taxon>Stramenopiles</taxon>
        <taxon>Oomycota</taxon>
        <taxon>Saprolegniomycetes</taxon>
        <taxon>Saprolegniales</taxon>
        <taxon>Achlyaceae</taxon>
        <taxon>Achlya</taxon>
    </lineage>
</organism>
<reference evidence="3 4" key="1">
    <citation type="journal article" date="2014" name="Genome Biol. Evol.">
        <title>The secreted proteins of Achlya hypogyna and Thraustotheca clavata identify the ancestral oomycete secretome and reveal gene acquisitions by horizontal gene transfer.</title>
        <authorList>
            <person name="Misner I."/>
            <person name="Blouin N."/>
            <person name="Leonard G."/>
            <person name="Richards T.A."/>
            <person name="Lane C.E."/>
        </authorList>
    </citation>
    <scope>NUCLEOTIDE SEQUENCE [LARGE SCALE GENOMIC DNA]</scope>
    <source>
        <strain evidence="3 4">ATCC 48635</strain>
    </source>
</reference>
<keyword evidence="4" id="KW-1185">Reference proteome</keyword>